<proteinExistence type="predicted"/>
<protein>
    <recommendedName>
        <fullName evidence="2">Potassium channel domain-containing protein</fullName>
    </recommendedName>
</protein>
<dbReference type="PANTHER" id="PTHR14136">
    <property type="entry name" value="BTB_POZ DOMAIN-CONTAINING PROTEIN KCTD9"/>
    <property type="match status" value="1"/>
</dbReference>
<dbReference type="EMBL" id="RRCH01000024">
    <property type="protein sequence ID" value="RRJ29948.1"/>
    <property type="molecule type" value="Genomic_DNA"/>
</dbReference>
<feature type="transmembrane region" description="Helical" evidence="1">
    <location>
        <begin position="429"/>
        <end position="449"/>
    </location>
</feature>
<dbReference type="InterPro" id="IPR051082">
    <property type="entry name" value="Pentapeptide-BTB/POZ_domain"/>
</dbReference>
<dbReference type="Gene3D" id="2.160.20.80">
    <property type="entry name" value="E3 ubiquitin-protein ligase SopA"/>
    <property type="match status" value="1"/>
</dbReference>
<dbReference type="Pfam" id="PF07885">
    <property type="entry name" value="Ion_trans_2"/>
    <property type="match status" value="1"/>
</dbReference>
<keyword evidence="1" id="KW-1133">Transmembrane helix</keyword>
<keyword evidence="1" id="KW-0472">Membrane</keyword>
<keyword evidence="1" id="KW-0812">Transmembrane</keyword>
<comment type="caution">
    <text evidence="3">The sequence shown here is derived from an EMBL/GenBank/DDBJ whole genome shotgun (WGS) entry which is preliminary data.</text>
</comment>
<accession>A0A3P3RAK1</accession>
<dbReference type="Pfam" id="PF00805">
    <property type="entry name" value="Pentapeptide"/>
    <property type="match status" value="3"/>
</dbReference>
<sequence>MRCLPRRLRPPVTPPAKPSSISTLLKQYTMVNLMPNYMMDVPDDRCGFELRCENVDWVFKQSRWDTVMSPVCCLRPVWASHDETARCIWHADVDEKPLTELITSRTNTPERFDGAQLRQLHIEDEAMSFRRCTLHGASFEMSEMRGVDFTDANLRWADFTDATSIGADFTDATPIGAAFTNADLRWTDFRDTDLATADFTDADLQGAKLSEANAREVSFQHATLQDAVLMRADCRGADFTDALLYETVFADTRINSTTTFYDPAETRPICIYEKDPTTAEKLPEDISPLEAAHWVYRRLESLHEENALSEVAREFHISKEEAERALYKDRGRYGPWAVKTLMWYLTKHGESVKRVLIWWGIVILTAGLLFAGLGGVKDATGTNYAITSLSQLRTVTGWQDILMNIYFSVTTFSTIMDGGLAPAGIGTRAIVAVESITGALLVALLVFVLGRRTAR</sequence>
<reference evidence="3 4" key="1">
    <citation type="submission" date="2018-11" db="EMBL/GenBank/DDBJ databases">
        <title>Taxonoimc description of Halomarina strain SPP-AMP-1.</title>
        <authorList>
            <person name="Pal Y."/>
            <person name="Srinivasana K."/>
            <person name="Verma A."/>
            <person name="Kumar P."/>
        </authorList>
    </citation>
    <scope>NUCLEOTIDE SEQUENCE [LARGE SCALE GENOMIC DNA]</scope>
    <source>
        <strain evidence="3 4">SPP-AMP-1</strain>
    </source>
</reference>
<dbReference type="SUPFAM" id="SSF141571">
    <property type="entry name" value="Pentapeptide repeat-like"/>
    <property type="match status" value="1"/>
</dbReference>
<organism evidence="3 4">
    <name type="scientific">Halocatena pleomorpha</name>
    <dbReference type="NCBI Taxonomy" id="1785090"/>
    <lineage>
        <taxon>Archaea</taxon>
        <taxon>Methanobacteriati</taxon>
        <taxon>Methanobacteriota</taxon>
        <taxon>Stenosarchaea group</taxon>
        <taxon>Halobacteria</taxon>
        <taxon>Halobacteriales</taxon>
        <taxon>Natronomonadaceae</taxon>
        <taxon>Halocatena</taxon>
    </lineage>
</organism>
<gene>
    <name evidence="3" type="ORF">EIK79_11390</name>
</gene>
<dbReference type="InterPro" id="IPR013099">
    <property type="entry name" value="K_chnl_dom"/>
</dbReference>
<name>A0A3P3RAK1_9EURY</name>
<feature type="domain" description="Potassium channel" evidence="2">
    <location>
        <begin position="396"/>
        <end position="452"/>
    </location>
</feature>
<dbReference type="AlphaFoldDB" id="A0A3P3RAK1"/>
<dbReference type="Gene3D" id="1.10.287.70">
    <property type="match status" value="1"/>
</dbReference>
<keyword evidence="4" id="KW-1185">Reference proteome</keyword>
<evidence type="ECO:0000259" key="2">
    <source>
        <dbReference type="Pfam" id="PF07885"/>
    </source>
</evidence>
<dbReference type="SUPFAM" id="SSF81324">
    <property type="entry name" value="Voltage-gated potassium channels"/>
    <property type="match status" value="1"/>
</dbReference>
<evidence type="ECO:0000256" key="1">
    <source>
        <dbReference type="SAM" id="Phobius"/>
    </source>
</evidence>
<evidence type="ECO:0000313" key="3">
    <source>
        <dbReference type="EMBL" id="RRJ29948.1"/>
    </source>
</evidence>
<dbReference type="Proteomes" id="UP000282322">
    <property type="component" value="Unassembled WGS sequence"/>
</dbReference>
<dbReference type="InterPro" id="IPR001646">
    <property type="entry name" value="5peptide_repeat"/>
</dbReference>
<feature type="transmembrane region" description="Helical" evidence="1">
    <location>
        <begin position="355"/>
        <end position="376"/>
    </location>
</feature>
<dbReference type="PANTHER" id="PTHR14136:SF17">
    <property type="entry name" value="BTB_POZ DOMAIN-CONTAINING PROTEIN KCTD9"/>
    <property type="match status" value="1"/>
</dbReference>
<evidence type="ECO:0000313" key="4">
    <source>
        <dbReference type="Proteomes" id="UP000282322"/>
    </source>
</evidence>